<dbReference type="EMBL" id="FOYJ01000013">
    <property type="protein sequence ID" value="SFR25172.1"/>
    <property type="molecule type" value="Genomic_DNA"/>
</dbReference>
<name>A0AAX2EY86_9ENTR</name>
<dbReference type="Proteomes" id="UP000199173">
    <property type="component" value="Unassembled WGS sequence"/>
</dbReference>
<evidence type="ECO:0000313" key="3">
    <source>
        <dbReference type="Proteomes" id="UP000198760"/>
    </source>
</evidence>
<comment type="caution">
    <text evidence="1">The sequence shown here is derived from an EMBL/GenBank/DDBJ whole genome shotgun (WGS) entry which is preliminary data.</text>
</comment>
<dbReference type="EMBL" id="FPAV01000011">
    <property type="protein sequence ID" value="SFU06629.1"/>
    <property type="molecule type" value="Genomic_DNA"/>
</dbReference>
<evidence type="ECO:0000313" key="4">
    <source>
        <dbReference type="Proteomes" id="UP000199173"/>
    </source>
</evidence>
<proteinExistence type="predicted"/>
<dbReference type="AlphaFoldDB" id="A0AAX2EY86"/>
<sequence length="39" mass="4427">MDKTATKMFCTKSLVRSDFDCEESVVGKITEHQLNMSCL</sequence>
<protein>
    <submittedName>
        <fullName evidence="1">Uncharacterized protein</fullName>
    </submittedName>
</protein>
<evidence type="ECO:0000313" key="1">
    <source>
        <dbReference type="EMBL" id="SFR25172.1"/>
    </source>
</evidence>
<keyword evidence="3" id="KW-1185">Reference proteome</keyword>
<organism evidence="1 4">
    <name type="scientific">Kosakonia radicincitans</name>
    <dbReference type="NCBI Taxonomy" id="283686"/>
    <lineage>
        <taxon>Bacteria</taxon>
        <taxon>Pseudomonadati</taxon>
        <taxon>Pseudomonadota</taxon>
        <taxon>Gammaproteobacteria</taxon>
        <taxon>Enterobacterales</taxon>
        <taxon>Enterobacteriaceae</taxon>
        <taxon>Kosakonia</taxon>
    </lineage>
</organism>
<dbReference type="Proteomes" id="UP000198760">
    <property type="component" value="Unassembled WGS sequence"/>
</dbReference>
<accession>A0AAX2EY86</accession>
<evidence type="ECO:0000313" key="2">
    <source>
        <dbReference type="EMBL" id="SFU06629.1"/>
    </source>
</evidence>
<gene>
    <name evidence="2" type="ORF">SAMN03159428_03840</name>
    <name evidence="1" type="ORF">SAMN03159514_04567</name>
</gene>
<reference evidence="3 4" key="1">
    <citation type="submission" date="2016-10" db="EMBL/GenBank/DDBJ databases">
        <authorList>
            <person name="Varghese N."/>
            <person name="Submissions S."/>
        </authorList>
    </citation>
    <scope>NUCLEOTIDE SEQUENCE [LARGE SCALE GENOMIC DNA]</scope>
    <source>
        <strain evidence="2 3">NFIX06</strain>
        <strain evidence="1 4">NFIX08</strain>
    </source>
</reference>